<reference evidence="1 2" key="1">
    <citation type="submission" date="2019-08" db="EMBL/GenBank/DDBJ databases">
        <title>Whole genome of Aphis craccivora.</title>
        <authorList>
            <person name="Voronova N.V."/>
            <person name="Shulinski R.S."/>
            <person name="Bandarenka Y.V."/>
            <person name="Zhorov D.G."/>
            <person name="Warner D."/>
        </authorList>
    </citation>
    <scope>NUCLEOTIDE SEQUENCE [LARGE SCALE GENOMIC DNA]</scope>
    <source>
        <strain evidence="1">180601</strain>
        <tissue evidence="1">Whole Body</tissue>
    </source>
</reference>
<organism evidence="1 2">
    <name type="scientific">Aphis craccivora</name>
    <name type="common">Cowpea aphid</name>
    <dbReference type="NCBI Taxonomy" id="307492"/>
    <lineage>
        <taxon>Eukaryota</taxon>
        <taxon>Metazoa</taxon>
        <taxon>Ecdysozoa</taxon>
        <taxon>Arthropoda</taxon>
        <taxon>Hexapoda</taxon>
        <taxon>Insecta</taxon>
        <taxon>Pterygota</taxon>
        <taxon>Neoptera</taxon>
        <taxon>Paraneoptera</taxon>
        <taxon>Hemiptera</taxon>
        <taxon>Sternorrhyncha</taxon>
        <taxon>Aphidomorpha</taxon>
        <taxon>Aphidoidea</taxon>
        <taxon>Aphididae</taxon>
        <taxon>Aphidini</taxon>
        <taxon>Aphis</taxon>
        <taxon>Aphis</taxon>
    </lineage>
</organism>
<keyword evidence="2" id="KW-1185">Reference proteome</keyword>
<dbReference type="EMBL" id="VUJU01017332">
    <property type="protein sequence ID" value="KAF0683811.1"/>
    <property type="molecule type" value="Genomic_DNA"/>
</dbReference>
<sequence length="95" mass="10937">MENKSKRIKLECLKCGSVFNKDYRAKHERQQHNGKRVSVKHFGAPENPFKASKYLHKAYSPTVSYTSSTMKSIQNIEENNVDTCTSVEKDQSQLK</sequence>
<comment type="caution">
    <text evidence="1">The sequence shown here is derived from an EMBL/GenBank/DDBJ whole genome shotgun (WGS) entry which is preliminary data.</text>
</comment>
<gene>
    <name evidence="1" type="ORF">FWK35_00037478</name>
</gene>
<name>A0A6G0VK71_APHCR</name>
<accession>A0A6G0VK71</accession>
<dbReference type="OrthoDB" id="6627674at2759"/>
<proteinExistence type="predicted"/>
<evidence type="ECO:0000313" key="1">
    <source>
        <dbReference type="EMBL" id="KAF0683811.1"/>
    </source>
</evidence>
<dbReference type="AlphaFoldDB" id="A0A6G0VK71"/>
<feature type="non-terminal residue" evidence="1">
    <location>
        <position position="95"/>
    </location>
</feature>
<dbReference type="Proteomes" id="UP000478052">
    <property type="component" value="Unassembled WGS sequence"/>
</dbReference>
<evidence type="ECO:0000313" key="2">
    <source>
        <dbReference type="Proteomes" id="UP000478052"/>
    </source>
</evidence>
<protein>
    <submittedName>
        <fullName evidence="1">Zinc finger MYM-type protein 1-like</fullName>
    </submittedName>
</protein>